<gene>
    <name evidence="1" type="ORF">PIN31115_02056</name>
</gene>
<sequence length="50" mass="5528">MSMVCDLCGQTGIRWVGPFSNLTHTECPHCGGVNCQRADDIDLDDEENDE</sequence>
<dbReference type="EMBL" id="CABPSI010000002">
    <property type="protein sequence ID" value="VVE00055.1"/>
    <property type="molecule type" value="Genomic_DNA"/>
</dbReference>
<proteinExistence type="predicted"/>
<dbReference type="AlphaFoldDB" id="A0A5E4UMF7"/>
<keyword evidence="2" id="KW-1185">Reference proteome</keyword>
<dbReference type="RefSeq" id="WP_174996050.1">
    <property type="nucleotide sequence ID" value="NZ_CABPSI010000002.1"/>
</dbReference>
<evidence type="ECO:0000313" key="2">
    <source>
        <dbReference type="Proteomes" id="UP000333828"/>
    </source>
</evidence>
<name>A0A5E4UMF7_9BURK</name>
<protein>
    <submittedName>
        <fullName evidence="1">Uncharacterized protein</fullName>
    </submittedName>
</protein>
<organism evidence="1 2">
    <name type="scientific">Pandoraea iniqua</name>
    <dbReference type="NCBI Taxonomy" id="2508288"/>
    <lineage>
        <taxon>Bacteria</taxon>
        <taxon>Pseudomonadati</taxon>
        <taxon>Pseudomonadota</taxon>
        <taxon>Betaproteobacteria</taxon>
        <taxon>Burkholderiales</taxon>
        <taxon>Burkholderiaceae</taxon>
        <taxon>Pandoraea</taxon>
    </lineage>
</organism>
<dbReference type="Proteomes" id="UP000333828">
    <property type="component" value="Unassembled WGS sequence"/>
</dbReference>
<reference evidence="1 2" key="1">
    <citation type="submission" date="2019-08" db="EMBL/GenBank/DDBJ databases">
        <authorList>
            <person name="Peeters C."/>
        </authorList>
    </citation>
    <scope>NUCLEOTIDE SEQUENCE [LARGE SCALE GENOMIC DNA]</scope>
    <source>
        <strain evidence="1 2">LMG 31115</strain>
    </source>
</reference>
<evidence type="ECO:0000313" key="1">
    <source>
        <dbReference type="EMBL" id="VVE00055.1"/>
    </source>
</evidence>
<accession>A0A5E4UMF7</accession>